<evidence type="ECO:0000256" key="5">
    <source>
        <dbReference type="ARBA" id="ARBA00022989"/>
    </source>
</evidence>
<evidence type="ECO:0000256" key="3">
    <source>
        <dbReference type="ARBA" id="ARBA00022679"/>
    </source>
</evidence>
<comment type="similarity">
    <text evidence="7">Belongs to the glycosyltransferase 87 family.</text>
</comment>
<feature type="transmembrane region" description="Helical" evidence="8">
    <location>
        <begin position="97"/>
        <end position="126"/>
    </location>
</feature>
<dbReference type="InterPro" id="IPR018584">
    <property type="entry name" value="GT87"/>
</dbReference>
<keyword evidence="2" id="KW-1003">Cell membrane</keyword>
<evidence type="ECO:0008006" key="11">
    <source>
        <dbReference type="Google" id="ProtNLM"/>
    </source>
</evidence>
<organism evidence="9 10">
    <name type="scientific">Neoroseomonas alkaliterrae</name>
    <dbReference type="NCBI Taxonomy" id="1452450"/>
    <lineage>
        <taxon>Bacteria</taxon>
        <taxon>Pseudomonadati</taxon>
        <taxon>Pseudomonadota</taxon>
        <taxon>Alphaproteobacteria</taxon>
        <taxon>Acetobacterales</taxon>
        <taxon>Acetobacteraceae</taxon>
        <taxon>Neoroseomonas</taxon>
    </lineage>
</organism>
<protein>
    <recommendedName>
        <fullName evidence="11">DUF2029 domain-containing protein</fullName>
    </recommendedName>
</protein>
<feature type="transmembrane region" description="Helical" evidence="8">
    <location>
        <begin position="271"/>
        <end position="293"/>
    </location>
</feature>
<dbReference type="EMBL" id="JACIJE010000006">
    <property type="protein sequence ID" value="MBB5690306.1"/>
    <property type="molecule type" value="Genomic_DNA"/>
</dbReference>
<keyword evidence="5 8" id="KW-1133">Transmembrane helix</keyword>
<evidence type="ECO:0000313" key="10">
    <source>
        <dbReference type="Proteomes" id="UP000562254"/>
    </source>
</evidence>
<name>A0A840XQX3_9PROT</name>
<proteinExistence type="inferred from homology"/>
<feature type="transmembrane region" description="Helical" evidence="8">
    <location>
        <begin position="15"/>
        <end position="36"/>
    </location>
</feature>
<dbReference type="GO" id="GO:0016758">
    <property type="term" value="F:hexosyltransferase activity"/>
    <property type="evidence" value="ECO:0007669"/>
    <property type="project" value="InterPro"/>
</dbReference>
<keyword evidence="4 8" id="KW-0812">Transmembrane</keyword>
<reference evidence="9 10" key="1">
    <citation type="submission" date="2020-08" db="EMBL/GenBank/DDBJ databases">
        <title>Genomic Encyclopedia of Type Strains, Phase IV (KMG-IV): sequencing the most valuable type-strain genomes for metagenomic binning, comparative biology and taxonomic classification.</title>
        <authorList>
            <person name="Goeker M."/>
        </authorList>
    </citation>
    <scope>NUCLEOTIDE SEQUENCE [LARGE SCALE GENOMIC DNA]</scope>
    <source>
        <strain evidence="9 10">DSM 25895</strain>
    </source>
</reference>
<evidence type="ECO:0000256" key="1">
    <source>
        <dbReference type="ARBA" id="ARBA00004651"/>
    </source>
</evidence>
<keyword evidence="10" id="KW-1185">Reference proteome</keyword>
<feature type="transmembrane region" description="Helical" evidence="8">
    <location>
        <begin position="353"/>
        <end position="381"/>
    </location>
</feature>
<feature type="transmembrane region" description="Helical" evidence="8">
    <location>
        <begin position="207"/>
        <end position="226"/>
    </location>
</feature>
<accession>A0A840XQX3</accession>
<comment type="caution">
    <text evidence="9">The sequence shown here is derived from an EMBL/GenBank/DDBJ whole genome shotgun (WGS) entry which is preliminary data.</text>
</comment>
<dbReference type="GO" id="GO:0005886">
    <property type="term" value="C:plasma membrane"/>
    <property type="evidence" value="ECO:0007669"/>
    <property type="project" value="UniProtKB-SubCell"/>
</dbReference>
<evidence type="ECO:0000256" key="7">
    <source>
        <dbReference type="ARBA" id="ARBA00024033"/>
    </source>
</evidence>
<feature type="transmembrane region" description="Helical" evidence="8">
    <location>
        <begin position="177"/>
        <end position="200"/>
    </location>
</feature>
<evidence type="ECO:0000256" key="4">
    <source>
        <dbReference type="ARBA" id="ARBA00022692"/>
    </source>
</evidence>
<keyword evidence="3" id="KW-0808">Transferase</keyword>
<feature type="transmembrane region" description="Helical" evidence="8">
    <location>
        <begin position="305"/>
        <end position="333"/>
    </location>
</feature>
<dbReference type="Proteomes" id="UP000562254">
    <property type="component" value="Unassembled WGS sequence"/>
</dbReference>
<keyword evidence="6 8" id="KW-0472">Membrane</keyword>
<evidence type="ECO:0000256" key="2">
    <source>
        <dbReference type="ARBA" id="ARBA00022475"/>
    </source>
</evidence>
<evidence type="ECO:0000256" key="6">
    <source>
        <dbReference type="ARBA" id="ARBA00023136"/>
    </source>
</evidence>
<dbReference type="AlphaFoldDB" id="A0A840XQX3"/>
<feature type="transmembrane region" description="Helical" evidence="8">
    <location>
        <begin position="138"/>
        <end position="171"/>
    </location>
</feature>
<dbReference type="Pfam" id="PF09594">
    <property type="entry name" value="GT87"/>
    <property type="match status" value="1"/>
</dbReference>
<comment type="subcellular location">
    <subcellularLocation>
        <location evidence="1">Cell membrane</location>
        <topology evidence="1">Multi-pass membrane protein</topology>
    </subcellularLocation>
</comment>
<evidence type="ECO:0000313" key="9">
    <source>
        <dbReference type="EMBL" id="MBB5690306.1"/>
    </source>
</evidence>
<evidence type="ECO:0000256" key="8">
    <source>
        <dbReference type="SAM" id="Phobius"/>
    </source>
</evidence>
<sequence length="410" mass="43205">MRRILALDWLTGPRIVLYGGLICAINALILVFGILFTGQTPHRVDFIAFQAAGRLALAGEAAAAYDWERLRDVQAAILGIAPEGMTGYLGWLNPPHFFFAVLPFAPLAYAWAWAGWILACVVLLGLAARGIMPGAAALVAVFCTPSVLLSLGVGQNGALVAALMAWTLLLLDRRPALAGVALGLLTIKPQFGLVFPLLLALTGRWRVFAAASATVAAVAAASWIAFGGETWRAFLPMVAGTADRYLAPGSEVLPKIQSVHAFVMQATGQAALAWALHGAVAALALAVVLRLWLRRPEGPEEARAAAAIAAAFLLTPYAWTYDTPVIAIAALFLARAARREGWLPGEKALLVLAPAALLVVVFRPFSLVGPLAWVLILGLAWRRDAAWRRAAAPGAPALSPVPRGSMSAGT</sequence>
<dbReference type="RefSeq" id="WP_184484956.1">
    <property type="nucleotide sequence ID" value="NZ_JAAEDJ010000044.1"/>
</dbReference>
<gene>
    <name evidence="9" type="ORF">FHS88_002439</name>
</gene>